<evidence type="ECO:0000256" key="1">
    <source>
        <dbReference type="SAM" id="Phobius"/>
    </source>
</evidence>
<reference evidence="2 3" key="1">
    <citation type="submission" date="2017-04" db="EMBL/GenBank/DDBJ databases">
        <title>Draft genome sequence of Zooshikella ganghwensis VG4 isolated from Red Sea sediments.</title>
        <authorList>
            <person name="Rehman Z."/>
            <person name="Alam I."/>
            <person name="Kamau A."/>
            <person name="Bajic V."/>
            <person name="Leiknes T."/>
        </authorList>
    </citation>
    <scope>NUCLEOTIDE SEQUENCE [LARGE SCALE GENOMIC DNA]</scope>
    <source>
        <strain evidence="2 3">VG4</strain>
    </source>
</reference>
<gene>
    <name evidence="2" type="ORF">B9G39_20490</name>
</gene>
<proteinExistence type="predicted"/>
<comment type="caution">
    <text evidence="2">The sequence shown here is derived from an EMBL/GenBank/DDBJ whole genome shotgun (WGS) entry which is preliminary data.</text>
</comment>
<keyword evidence="1" id="KW-1133">Transmembrane helix</keyword>
<protein>
    <submittedName>
        <fullName evidence="2">Membrane protein insertion efficiency factor YidD</fullName>
    </submittedName>
</protein>
<keyword evidence="3" id="KW-1185">Reference proteome</keyword>
<dbReference type="AlphaFoldDB" id="A0A4P9VQ31"/>
<dbReference type="RefSeq" id="WP_094788573.1">
    <property type="nucleotide sequence ID" value="NZ_NDXW01000001.1"/>
</dbReference>
<dbReference type="Proteomes" id="UP000257039">
    <property type="component" value="Unassembled WGS sequence"/>
</dbReference>
<organism evidence="2 3">
    <name type="scientific">Zooshikella ganghwensis</name>
    <dbReference type="NCBI Taxonomy" id="202772"/>
    <lineage>
        <taxon>Bacteria</taxon>
        <taxon>Pseudomonadati</taxon>
        <taxon>Pseudomonadota</taxon>
        <taxon>Gammaproteobacteria</taxon>
        <taxon>Oceanospirillales</taxon>
        <taxon>Zooshikellaceae</taxon>
        <taxon>Zooshikella</taxon>
    </lineage>
</organism>
<dbReference type="NCBIfam" id="TIGR00278">
    <property type="entry name" value="membrane protein insertion efficiency factor YidD"/>
    <property type="match status" value="1"/>
</dbReference>
<dbReference type="InterPro" id="IPR002696">
    <property type="entry name" value="Membr_insert_effic_factor_YidD"/>
</dbReference>
<evidence type="ECO:0000313" key="3">
    <source>
        <dbReference type="Proteomes" id="UP000257039"/>
    </source>
</evidence>
<feature type="transmembrane region" description="Helical" evidence="1">
    <location>
        <begin position="106"/>
        <end position="124"/>
    </location>
</feature>
<dbReference type="EMBL" id="NDXW01000001">
    <property type="protein sequence ID" value="RDH45638.1"/>
    <property type="molecule type" value="Genomic_DNA"/>
</dbReference>
<keyword evidence="1" id="KW-0472">Membrane</keyword>
<keyword evidence="1" id="KW-0812">Transmembrane</keyword>
<name>A0A4P9VQ31_9GAMM</name>
<sequence length="138" mass="16112">MLKSFLVLLIEIYQKYISPYKGYRCAHGVFYKGDSCSCAVRKVIQRRGLIRGYSDIRNQFARCSYAYERLEEEKDKKRTIGWQIVWSYHAALFIVCLHLKSGARVLMLMVVIYLVIVCKVFIISKESNLCLAVHFSQN</sequence>
<accession>A0A4P9VQ31</accession>
<evidence type="ECO:0000313" key="2">
    <source>
        <dbReference type="EMBL" id="RDH45638.1"/>
    </source>
</evidence>